<evidence type="ECO:0000313" key="8">
    <source>
        <dbReference type="Proteomes" id="UP001527882"/>
    </source>
</evidence>
<dbReference type="InterPro" id="IPR009057">
    <property type="entry name" value="Homeodomain-like_sf"/>
</dbReference>
<protein>
    <submittedName>
        <fullName evidence="7">AraC family transcriptional regulator</fullName>
    </submittedName>
</protein>
<dbReference type="Pfam" id="PF00072">
    <property type="entry name" value="Response_reg"/>
    <property type="match status" value="1"/>
</dbReference>
<proteinExistence type="predicted"/>
<evidence type="ECO:0000313" key="7">
    <source>
        <dbReference type="EMBL" id="MCZ8515470.1"/>
    </source>
</evidence>
<dbReference type="PROSITE" id="PS00041">
    <property type="entry name" value="HTH_ARAC_FAMILY_1"/>
    <property type="match status" value="1"/>
</dbReference>
<comment type="caution">
    <text evidence="7">The sequence shown here is derived from an EMBL/GenBank/DDBJ whole genome shotgun (WGS) entry which is preliminary data.</text>
</comment>
<dbReference type="Pfam" id="PF12833">
    <property type="entry name" value="HTH_18"/>
    <property type="match status" value="1"/>
</dbReference>
<dbReference type="PANTHER" id="PTHR43280:SF2">
    <property type="entry name" value="HTH-TYPE TRANSCRIPTIONAL REGULATOR EXSA"/>
    <property type="match status" value="1"/>
</dbReference>
<dbReference type="SMART" id="SM00448">
    <property type="entry name" value="REC"/>
    <property type="match status" value="1"/>
</dbReference>
<keyword evidence="8" id="KW-1185">Reference proteome</keyword>
<organism evidence="7 8">
    <name type="scientific">Paenibacillus gyeongsangnamensis</name>
    <dbReference type="NCBI Taxonomy" id="3388067"/>
    <lineage>
        <taxon>Bacteria</taxon>
        <taxon>Bacillati</taxon>
        <taxon>Bacillota</taxon>
        <taxon>Bacilli</taxon>
        <taxon>Bacillales</taxon>
        <taxon>Paenibacillaceae</taxon>
        <taxon>Paenibacillus</taxon>
    </lineage>
</organism>
<dbReference type="EMBL" id="JAQAGZ010000017">
    <property type="protein sequence ID" value="MCZ8515470.1"/>
    <property type="molecule type" value="Genomic_DNA"/>
</dbReference>
<dbReference type="PRINTS" id="PR00032">
    <property type="entry name" value="HTHARAC"/>
</dbReference>
<evidence type="ECO:0000259" key="6">
    <source>
        <dbReference type="PROSITE" id="PS50110"/>
    </source>
</evidence>
<sequence>MYKVMLADDDYPVIEFLNQELPWDELNLKLIGYAEDGLSALAKAQQDMPDILITDIGMPGMDGIELAQHLKQLHPGMRTVILSCHDEFHYTRQAVQLQVQDYVLKESMEIEEIVQILKKLVVQLDEERIEAKKNQGFMQSVKQNQDVLKEKLISKLLHAPIFNEEEWYDKFEKFGVSFSGKPYLPVNCYINQYDKQMKRFQSEEVLAYAVSNVVEEILDQSCEAVYFRLDTKELLLLFAGPGIKRNSAAEFDMQPLREIQSAIHKYVRINVSYVIGEHYSSSIKSLKKEINTLLELSDQRFYLPDGVITRVNQVSVPFAQEHIFQYYAEVSDALGKLLMDETTEQIDETISGWFRFFVERRFHPEELKSFILRLVMDQYVKFRSSAQYFEYTLSQERLHQAILSVESVFELEVWLNQFWKSLIESISMMSKRSRRMEIIKAQKYVLTHLDQKITLEDVSDKLHLNPAYFSRLYKKETQESFIGYVTRMKVEKAKEWLETTNKTVEEIAYHLGYDNKSYFNKCFKSIYNMSPSQLQKHFGSKSFL</sequence>
<dbReference type="PROSITE" id="PS50110">
    <property type="entry name" value="RESPONSE_REGULATORY"/>
    <property type="match status" value="1"/>
</dbReference>
<keyword evidence="3" id="KW-0804">Transcription</keyword>
<dbReference type="SMART" id="SM00342">
    <property type="entry name" value="HTH_ARAC"/>
    <property type="match status" value="1"/>
</dbReference>
<keyword evidence="1" id="KW-0805">Transcription regulation</keyword>
<feature type="modified residue" description="4-aspartylphosphate" evidence="4">
    <location>
        <position position="55"/>
    </location>
</feature>
<keyword evidence="2" id="KW-0238">DNA-binding</keyword>
<name>A0ABT4QFK0_9BACL</name>
<dbReference type="InterPro" id="IPR018060">
    <property type="entry name" value="HTH_AraC"/>
</dbReference>
<dbReference type="SUPFAM" id="SSF46689">
    <property type="entry name" value="Homeodomain-like"/>
    <property type="match status" value="2"/>
</dbReference>
<feature type="domain" description="HTH araC/xylS-type" evidence="5">
    <location>
        <begin position="439"/>
        <end position="537"/>
    </location>
</feature>
<dbReference type="InterPro" id="IPR011006">
    <property type="entry name" value="CheY-like_superfamily"/>
</dbReference>
<dbReference type="InterPro" id="IPR020449">
    <property type="entry name" value="Tscrpt_reg_AraC-type_HTH"/>
</dbReference>
<dbReference type="SUPFAM" id="SSF52172">
    <property type="entry name" value="CheY-like"/>
    <property type="match status" value="1"/>
</dbReference>
<dbReference type="CDD" id="cd17536">
    <property type="entry name" value="REC_YesN-like"/>
    <property type="match status" value="1"/>
</dbReference>
<dbReference type="PROSITE" id="PS01124">
    <property type="entry name" value="HTH_ARAC_FAMILY_2"/>
    <property type="match status" value="1"/>
</dbReference>
<reference evidence="7 8" key="1">
    <citation type="submission" date="2022-12" db="EMBL/GenBank/DDBJ databases">
        <title>Draft genome sequence of Paenibacillus sp. dW9.</title>
        <authorList>
            <person name="Choi E.-W."/>
            <person name="Kim D.-U."/>
        </authorList>
    </citation>
    <scope>NUCLEOTIDE SEQUENCE [LARGE SCALE GENOMIC DNA]</scope>
    <source>
        <strain evidence="8">dW9</strain>
    </source>
</reference>
<dbReference type="InterPro" id="IPR018062">
    <property type="entry name" value="HTH_AraC-typ_CS"/>
</dbReference>
<dbReference type="Gene3D" id="1.10.10.60">
    <property type="entry name" value="Homeodomain-like"/>
    <property type="match status" value="2"/>
</dbReference>
<dbReference type="RefSeq" id="WP_269883991.1">
    <property type="nucleotide sequence ID" value="NZ_JAQAGZ010000017.1"/>
</dbReference>
<evidence type="ECO:0000256" key="4">
    <source>
        <dbReference type="PROSITE-ProRule" id="PRU00169"/>
    </source>
</evidence>
<dbReference type="Gene3D" id="3.40.50.2300">
    <property type="match status" value="1"/>
</dbReference>
<evidence type="ECO:0000256" key="1">
    <source>
        <dbReference type="ARBA" id="ARBA00023015"/>
    </source>
</evidence>
<evidence type="ECO:0000256" key="2">
    <source>
        <dbReference type="ARBA" id="ARBA00023125"/>
    </source>
</evidence>
<dbReference type="Proteomes" id="UP001527882">
    <property type="component" value="Unassembled WGS sequence"/>
</dbReference>
<accession>A0ABT4QFK0</accession>
<feature type="domain" description="Response regulatory" evidence="6">
    <location>
        <begin position="3"/>
        <end position="120"/>
    </location>
</feature>
<evidence type="ECO:0000259" key="5">
    <source>
        <dbReference type="PROSITE" id="PS01124"/>
    </source>
</evidence>
<dbReference type="InterPro" id="IPR001789">
    <property type="entry name" value="Sig_transdc_resp-reg_receiver"/>
</dbReference>
<gene>
    <name evidence="7" type="ORF">O9H85_24305</name>
</gene>
<dbReference type="PANTHER" id="PTHR43280">
    <property type="entry name" value="ARAC-FAMILY TRANSCRIPTIONAL REGULATOR"/>
    <property type="match status" value="1"/>
</dbReference>
<keyword evidence="4" id="KW-0597">Phosphoprotein</keyword>
<evidence type="ECO:0000256" key="3">
    <source>
        <dbReference type="ARBA" id="ARBA00023163"/>
    </source>
</evidence>